<evidence type="ECO:0000256" key="1">
    <source>
        <dbReference type="ARBA" id="ARBA00004370"/>
    </source>
</evidence>
<dbReference type="GO" id="GO:0005615">
    <property type="term" value="C:extracellular space"/>
    <property type="evidence" value="ECO:0007669"/>
    <property type="project" value="TreeGrafter"/>
</dbReference>
<sequence>MTCRCEEDGHISGSWQFGFSGQMCLLFDSENGHWTVVHSGGRRMREKWEKDRAVSNFFKKVSMGDCRAWLRDFLVRWEEMLPTTGAHSLCLDLTIKSQSKSGQPWCQVQGSVDTKPFLQYDSDRNKVKPLGFLGKEVNDTKVWTELSQTLAEAGKELKMVLPFIKLDKKEMRGPPTLQVKMCCQREAEQCSGASLHFSLNGRTALLLDTMSITWTVIDPGATGIKEEWENNQELAKYFRKISTGDCSYWLREFLKHWENILLPEPTEPLIMAPDISQSASIRLVACIILLIITQLVLIASSS</sequence>
<dbReference type="InterPro" id="IPR037055">
    <property type="entry name" value="MHC_I-like_Ag-recog_sf"/>
</dbReference>
<keyword evidence="2" id="KW-0732">Signal</keyword>
<keyword evidence="6" id="KW-0812">Transmembrane</keyword>
<keyword evidence="3 6" id="KW-0472">Membrane</keyword>
<evidence type="ECO:0000313" key="9">
    <source>
        <dbReference type="Proteomes" id="UP001214576"/>
    </source>
</evidence>
<evidence type="ECO:0000256" key="6">
    <source>
        <dbReference type="SAM" id="Phobius"/>
    </source>
</evidence>
<keyword evidence="5" id="KW-0325">Glycoprotein</keyword>
<evidence type="ECO:0000259" key="7">
    <source>
        <dbReference type="Pfam" id="PF00129"/>
    </source>
</evidence>
<dbReference type="Proteomes" id="UP001214576">
    <property type="component" value="Unassembled WGS sequence"/>
</dbReference>
<dbReference type="EMBL" id="JAKZEL010000011">
    <property type="protein sequence ID" value="KAI4539161.1"/>
    <property type="molecule type" value="Genomic_DNA"/>
</dbReference>
<dbReference type="GO" id="GO:0002486">
    <property type="term" value="P:antigen processing and presentation of endogenous peptide antigen via MHC class I via ER pathway, TAP-independent"/>
    <property type="evidence" value="ECO:0007669"/>
    <property type="project" value="TreeGrafter"/>
</dbReference>
<accession>A0AAD4U607</accession>
<protein>
    <recommendedName>
        <fullName evidence="7">MHC class I-like antigen recognition-like domain-containing protein</fullName>
    </recommendedName>
</protein>
<dbReference type="Pfam" id="PF00129">
    <property type="entry name" value="MHC_I"/>
    <property type="match status" value="1"/>
</dbReference>
<dbReference type="SUPFAM" id="SSF54452">
    <property type="entry name" value="MHC antigen-recognition domain"/>
    <property type="match status" value="2"/>
</dbReference>
<organism evidence="8 9">
    <name type="scientific">Ovis ammon polii</name>
    <dbReference type="NCBI Taxonomy" id="230172"/>
    <lineage>
        <taxon>Eukaryota</taxon>
        <taxon>Metazoa</taxon>
        <taxon>Chordata</taxon>
        <taxon>Craniata</taxon>
        <taxon>Vertebrata</taxon>
        <taxon>Euteleostomi</taxon>
        <taxon>Mammalia</taxon>
        <taxon>Eutheria</taxon>
        <taxon>Laurasiatheria</taxon>
        <taxon>Artiodactyla</taxon>
        <taxon>Ruminantia</taxon>
        <taxon>Pecora</taxon>
        <taxon>Bovidae</taxon>
        <taxon>Caprinae</taxon>
        <taxon>Ovis</taxon>
    </lineage>
</organism>
<reference evidence="8" key="1">
    <citation type="submission" date="2022-03" db="EMBL/GenBank/DDBJ databases">
        <title>Genomic analyses of argali, domestic sheep and their hybrids provide insights into chromosomal evolution, heterosis and genetic basis of agronomic traits.</title>
        <authorList>
            <person name="Li M."/>
        </authorList>
    </citation>
    <scope>NUCLEOTIDE SEQUENCE</scope>
    <source>
        <strain evidence="8">CAU-MHL-2022a</strain>
        <tissue evidence="8">Skin</tissue>
    </source>
</reference>
<dbReference type="GO" id="GO:0002476">
    <property type="term" value="P:antigen processing and presentation of endogenous peptide antigen via MHC class Ib"/>
    <property type="evidence" value="ECO:0007669"/>
    <property type="project" value="TreeGrafter"/>
</dbReference>
<evidence type="ECO:0000313" key="8">
    <source>
        <dbReference type="EMBL" id="KAI4539161.1"/>
    </source>
</evidence>
<name>A0AAD4U607_OVIAM</name>
<gene>
    <name evidence="8" type="ORF">MG293_010553</name>
</gene>
<comment type="caution">
    <text evidence="8">The sequence shown here is derived from an EMBL/GenBank/DDBJ whole genome shotgun (WGS) entry which is preliminary data.</text>
</comment>
<dbReference type="FunFam" id="3.30.500.10:FF:000004">
    <property type="entry name" value="Retinoic acid early-inducible protein 1-beta"/>
    <property type="match status" value="1"/>
</dbReference>
<dbReference type="PANTHER" id="PTHR16675">
    <property type="entry name" value="MHC CLASS I-RELATED"/>
    <property type="match status" value="1"/>
</dbReference>
<dbReference type="AlphaFoldDB" id="A0AAD4U607"/>
<evidence type="ECO:0000256" key="2">
    <source>
        <dbReference type="ARBA" id="ARBA00022729"/>
    </source>
</evidence>
<feature type="domain" description="MHC class I-like antigen recognition-like" evidence="7">
    <location>
        <begin position="86"/>
        <end position="259"/>
    </location>
</feature>
<dbReference type="GO" id="GO:0009897">
    <property type="term" value="C:external side of plasma membrane"/>
    <property type="evidence" value="ECO:0007669"/>
    <property type="project" value="TreeGrafter"/>
</dbReference>
<evidence type="ECO:0000256" key="3">
    <source>
        <dbReference type="ARBA" id="ARBA00023136"/>
    </source>
</evidence>
<dbReference type="Gene3D" id="3.30.500.10">
    <property type="entry name" value="MHC class I-like antigen recognition-like"/>
    <property type="match status" value="2"/>
</dbReference>
<dbReference type="GO" id="GO:0001916">
    <property type="term" value="P:positive regulation of T cell mediated cytotoxicity"/>
    <property type="evidence" value="ECO:0007669"/>
    <property type="project" value="TreeGrafter"/>
</dbReference>
<dbReference type="InterPro" id="IPR011162">
    <property type="entry name" value="MHC_I/II-like_Ag-recog"/>
</dbReference>
<dbReference type="InterPro" id="IPR050208">
    <property type="entry name" value="MHC_class-I_related"/>
</dbReference>
<evidence type="ECO:0000256" key="5">
    <source>
        <dbReference type="ARBA" id="ARBA00023180"/>
    </source>
</evidence>
<keyword evidence="4" id="KW-1015">Disulfide bond</keyword>
<keyword evidence="9" id="KW-1185">Reference proteome</keyword>
<feature type="transmembrane region" description="Helical" evidence="6">
    <location>
        <begin position="279"/>
        <end position="299"/>
    </location>
</feature>
<proteinExistence type="predicted"/>
<keyword evidence="6" id="KW-1133">Transmembrane helix</keyword>
<dbReference type="InterPro" id="IPR011161">
    <property type="entry name" value="MHC_I-like_Ag-recog"/>
</dbReference>
<comment type="subcellular location">
    <subcellularLocation>
        <location evidence="1">Membrane</location>
    </subcellularLocation>
</comment>
<dbReference type="PANTHER" id="PTHR16675:SF64">
    <property type="entry name" value="RETINOIC ACID EARLY TRANSCRIPT 1E"/>
    <property type="match status" value="1"/>
</dbReference>
<evidence type="ECO:0000256" key="4">
    <source>
        <dbReference type="ARBA" id="ARBA00023157"/>
    </source>
</evidence>
<dbReference type="GO" id="GO:0006955">
    <property type="term" value="P:immune response"/>
    <property type="evidence" value="ECO:0007669"/>
    <property type="project" value="TreeGrafter"/>
</dbReference>